<accession>A0A917X433</accession>
<keyword evidence="1" id="KW-1133">Transmembrane helix</keyword>
<sequence length="162" mass="17105">MAIVAPPVTSPDLPTRTATTTPRWARWAAHTAALVAVPSGLWRIGLALGFPLGYTEQGLRYLVGPTAWGPLYLIALSVLTEAAAMLTLGLVQPWGEVVPRWVPLIGGRAIPPLAAIVPAWLGVAGLTMLWTPIVFWWAIPHPDLDHGMIRGGQPTSGGGVGL</sequence>
<feature type="transmembrane region" description="Helical" evidence="1">
    <location>
        <begin position="32"/>
        <end position="51"/>
    </location>
</feature>
<organism evidence="2 3">
    <name type="scientific">Micromonospora sonchi</name>
    <dbReference type="NCBI Taxonomy" id="1763543"/>
    <lineage>
        <taxon>Bacteria</taxon>
        <taxon>Bacillati</taxon>
        <taxon>Actinomycetota</taxon>
        <taxon>Actinomycetes</taxon>
        <taxon>Micromonosporales</taxon>
        <taxon>Micromonosporaceae</taxon>
        <taxon>Micromonospora</taxon>
    </lineage>
</organism>
<dbReference type="EMBL" id="BMNB01000041">
    <property type="protein sequence ID" value="GGM63738.1"/>
    <property type="molecule type" value="Genomic_DNA"/>
</dbReference>
<keyword evidence="1" id="KW-0812">Transmembrane</keyword>
<feature type="transmembrane region" description="Helical" evidence="1">
    <location>
        <begin position="71"/>
        <end position="91"/>
    </location>
</feature>
<feature type="transmembrane region" description="Helical" evidence="1">
    <location>
        <begin position="112"/>
        <end position="139"/>
    </location>
</feature>
<evidence type="ECO:0000313" key="3">
    <source>
        <dbReference type="Proteomes" id="UP000608890"/>
    </source>
</evidence>
<keyword evidence="3" id="KW-1185">Reference proteome</keyword>
<evidence type="ECO:0000256" key="1">
    <source>
        <dbReference type="SAM" id="Phobius"/>
    </source>
</evidence>
<protein>
    <submittedName>
        <fullName evidence="2">Uncharacterized protein</fullName>
    </submittedName>
</protein>
<name>A0A917X433_9ACTN</name>
<evidence type="ECO:0000313" key="2">
    <source>
        <dbReference type="EMBL" id="GGM63738.1"/>
    </source>
</evidence>
<dbReference type="Proteomes" id="UP000608890">
    <property type="component" value="Unassembled WGS sequence"/>
</dbReference>
<reference evidence="2" key="1">
    <citation type="journal article" date="2014" name="Int. J. Syst. Evol. Microbiol.">
        <title>Complete genome sequence of Corynebacterium casei LMG S-19264T (=DSM 44701T), isolated from a smear-ripened cheese.</title>
        <authorList>
            <consortium name="US DOE Joint Genome Institute (JGI-PGF)"/>
            <person name="Walter F."/>
            <person name="Albersmeier A."/>
            <person name="Kalinowski J."/>
            <person name="Ruckert C."/>
        </authorList>
    </citation>
    <scope>NUCLEOTIDE SEQUENCE</scope>
    <source>
        <strain evidence="2">CGMCC 4.7312</strain>
    </source>
</reference>
<reference evidence="2" key="2">
    <citation type="submission" date="2020-09" db="EMBL/GenBank/DDBJ databases">
        <authorList>
            <person name="Sun Q."/>
            <person name="Zhou Y."/>
        </authorList>
    </citation>
    <scope>NUCLEOTIDE SEQUENCE</scope>
    <source>
        <strain evidence="2">CGMCC 4.7312</strain>
    </source>
</reference>
<gene>
    <name evidence="2" type="ORF">GCM10011608_56320</name>
</gene>
<keyword evidence="1" id="KW-0472">Membrane</keyword>
<dbReference type="AlphaFoldDB" id="A0A917X433"/>
<proteinExistence type="predicted"/>
<comment type="caution">
    <text evidence="2">The sequence shown here is derived from an EMBL/GenBank/DDBJ whole genome shotgun (WGS) entry which is preliminary data.</text>
</comment>